<dbReference type="Pfam" id="PF19609">
    <property type="entry name" value="DUF6114"/>
    <property type="match status" value="1"/>
</dbReference>
<evidence type="ECO:0000313" key="3">
    <source>
        <dbReference type="Proteomes" id="UP000183015"/>
    </source>
</evidence>
<proteinExistence type="predicted"/>
<dbReference type="RefSeq" id="WP_236656146.1">
    <property type="nucleotide sequence ID" value="NZ_BBPN01000022.1"/>
</dbReference>
<accession>A0A1H7UWA3</accession>
<sequence length="139" mass="14798">MLRAGPGAVARGWRWFTALRRTRPFWGGVWMVAGGWEILKYSFAPLQIVISHGLSGVGGYLTGGGLMLCGLIPIIRPSQRHTFGILGMVLAVVSLIVSNLGGFLVGMLLGVVGGAMTVGWGPKPARRPSRRTRRTAEGA</sequence>
<dbReference type="Proteomes" id="UP000183015">
    <property type="component" value="Unassembled WGS sequence"/>
</dbReference>
<evidence type="ECO:0008006" key="4">
    <source>
        <dbReference type="Google" id="ProtNLM"/>
    </source>
</evidence>
<dbReference type="STRING" id="235985.SAMN05414137_116199"/>
<protein>
    <recommendedName>
        <fullName evidence="4">Integral membrane protein</fullName>
    </recommendedName>
</protein>
<feature type="transmembrane region" description="Helical" evidence="1">
    <location>
        <begin position="49"/>
        <end position="74"/>
    </location>
</feature>
<gene>
    <name evidence="2" type="ORF">SAMN05414137_116199</name>
</gene>
<name>A0A1H7UWA3_STRJI</name>
<feature type="transmembrane region" description="Helical" evidence="1">
    <location>
        <begin position="24"/>
        <end position="43"/>
    </location>
</feature>
<organism evidence="2 3">
    <name type="scientific">Streptacidiphilus jiangxiensis</name>
    <dbReference type="NCBI Taxonomy" id="235985"/>
    <lineage>
        <taxon>Bacteria</taxon>
        <taxon>Bacillati</taxon>
        <taxon>Actinomycetota</taxon>
        <taxon>Actinomycetes</taxon>
        <taxon>Kitasatosporales</taxon>
        <taxon>Streptomycetaceae</taxon>
        <taxon>Streptacidiphilus</taxon>
    </lineage>
</organism>
<feature type="transmembrane region" description="Helical" evidence="1">
    <location>
        <begin position="81"/>
        <end position="97"/>
    </location>
</feature>
<keyword evidence="1" id="KW-0472">Membrane</keyword>
<keyword evidence="3" id="KW-1185">Reference proteome</keyword>
<keyword evidence="1" id="KW-1133">Transmembrane helix</keyword>
<reference evidence="3" key="1">
    <citation type="submission" date="2016-10" db="EMBL/GenBank/DDBJ databases">
        <authorList>
            <person name="Varghese N."/>
        </authorList>
    </citation>
    <scope>NUCLEOTIDE SEQUENCE [LARGE SCALE GENOMIC DNA]</scope>
    <source>
        <strain evidence="3">DSM 45096 / BCRC 16803 / CGMCC 4.1857 / CIP 109030 / JCM 12277 / KCTC 19219 / NBRC 100920 / 33214</strain>
    </source>
</reference>
<dbReference type="AlphaFoldDB" id="A0A1H7UWA3"/>
<dbReference type="EMBL" id="FOAZ01000016">
    <property type="protein sequence ID" value="SEM00975.1"/>
    <property type="molecule type" value="Genomic_DNA"/>
</dbReference>
<dbReference type="eggNOG" id="COG3247">
    <property type="taxonomic scope" value="Bacteria"/>
</dbReference>
<keyword evidence="1" id="KW-0812">Transmembrane</keyword>
<dbReference type="InterPro" id="IPR046096">
    <property type="entry name" value="DUF6114"/>
</dbReference>
<evidence type="ECO:0000256" key="1">
    <source>
        <dbReference type="SAM" id="Phobius"/>
    </source>
</evidence>
<feature type="transmembrane region" description="Helical" evidence="1">
    <location>
        <begin position="103"/>
        <end position="121"/>
    </location>
</feature>
<evidence type="ECO:0000313" key="2">
    <source>
        <dbReference type="EMBL" id="SEM00975.1"/>
    </source>
</evidence>